<organism evidence="2 3">
    <name type="scientific">Deinococcus cavernae</name>
    <dbReference type="NCBI Taxonomy" id="2320857"/>
    <lineage>
        <taxon>Bacteria</taxon>
        <taxon>Thermotogati</taxon>
        <taxon>Deinococcota</taxon>
        <taxon>Deinococci</taxon>
        <taxon>Deinococcales</taxon>
        <taxon>Deinococcaceae</taxon>
        <taxon>Deinococcus</taxon>
    </lineage>
</organism>
<dbReference type="InterPro" id="IPR011051">
    <property type="entry name" value="RmlC_Cupin_sf"/>
</dbReference>
<sequence length="118" mass="13029">MKHGIPLTLARQQAPLPGFLEVFRRGSLRVELYRPRGHDPQTPHQQDELYVGVGGSGTFFCDGERQSFQAGDLLFAAAGAGHRFEAFSDDLEVWVILFGPPGGERPTTRTLFGQDVTE</sequence>
<feature type="domain" description="Cupin type-2" evidence="1">
    <location>
        <begin position="32"/>
        <end position="90"/>
    </location>
</feature>
<evidence type="ECO:0000313" key="2">
    <source>
        <dbReference type="EMBL" id="RJF73568.1"/>
    </source>
</evidence>
<accession>A0A418VBQ0</accession>
<dbReference type="SUPFAM" id="SSF51182">
    <property type="entry name" value="RmlC-like cupins"/>
    <property type="match status" value="1"/>
</dbReference>
<keyword evidence="3" id="KW-1185">Reference proteome</keyword>
<dbReference type="AlphaFoldDB" id="A0A418VBQ0"/>
<dbReference type="OrthoDB" id="9798709at2"/>
<dbReference type="RefSeq" id="WP_119766328.1">
    <property type="nucleotide sequence ID" value="NZ_QYUJ01000014.1"/>
</dbReference>
<dbReference type="InterPro" id="IPR014710">
    <property type="entry name" value="RmlC-like_jellyroll"/>
</dbReference>
<evidence type="ECO:0000259" key="1">
    <source>
        <dbReference type="Pfam" id="PF07883"/>
    </source>
</evidence>
<proteinExistence type="predicted"/>
<dbReference type="Gene3D" id="2.60.120.10">
    <property type="entry name" value="Jelly Rolls"/>
    <property type="match status" value="1"/>
</dbReference>
<gene>
    <name evidence="2" type="ORF">D3875_06425</name>
</gene>
<dbReference type="Proteomes" id="UP000286287">
    <property type="component" value="Unassembled WGS sequence"/>
</dbReference>
<dbReference type="EMBL" id="QYUJ01000014">
    <property type="protein sequence ID" value="RJF73568.1"/>
    <property type="molecule type" value="Genomic_DNA"/>
</dbReference>
<protein>
    <submittedName>
        <fullName evidence="2">Cupin domain-containing protein</fullName>
    </submittedName>
</protein>
<dbReference type="InterPro" id="IPR013096">
    <property type="entry name" value="Cupin_2"/>
</dbReference>
<name>A0A418VBQ0_9DEIO</name>
<evidence type="ECO:0000313" key="3">
    <source>
        <dbReference type="Proteomes" id="UP000286287"/>
    </source>
</evidence>
<reference evidence="2 3" key="1">
    <citation type="submission" date="2018-09" db="EMBL/GenBank/DDBJ databases">
        <authorList>
            <person name="Zhu H."/>
        </authorList>
    </citation>
    <scope>NUCLEOTIDE SEQUENCE [LARGE SCALE GENOMIC DNA]</scope>
    <source>
        <strain evidence="2 3">K2S05-167</strain>
    </source>
</reference>
<comment type="caution">
    <text evidence="2">The sequence shown here is derived from an EMBL/GenBank/DDBJ whole genome shotgun (WGS) entry which is preliminary data.</text>
</comment>
<dbReference type="Pfam" id="PF07883">
    <property type="entry name" value="Cupin_2"/>
    <property type="match status" value="1"/>
</dbReference>